<protein>
    <submittedName>
        <fullName evidence="1">Uncharacterized protein</fullName>
    </submittedName>
</protein>
<gene>
    <name evidence="1" type="ORF">S01H4_05943</name>
</gene>
<evidence type="ECO:0000313" key="1">
    <source>
        <dbReference type="EMBL" id="GAG73138.1"/>
    </source>
</evidence>
<dbReference type="EMBL" id="BART01001773">
    <property type="protein sequence ID" value="GAG73138.1"/>
    <property type="molecule type" value="Genomic_DNA"/>
</dbReference>
<comment type="caution">
    <text evidence="1">The sequence shown here is derived from an EMBL/GenBank/DDBJ whole genome shotgun (WGS) entry which is preliminary data.</text>
</comment>
<proteinExistence type="predicted"/>
<reference evidence="1" key="1">
    <citation type="journal article" date="2014" name="Front. Microbiol.">
        <title>High frequency of phylogenetically diverse reductive dehalogenase-homologous genes in deep subseafloor sedimentary metagenomes.</title>
        <authorList>
            <person name="Kawai M."/>
            <person name="Futagami T."/>
            <person name="Toyoda A."/>
            <person name="Takaki Y."/>
            <person name="Nishi S."/>
            <person name="Hori S."/>
            <person name="Arai W."/>
            <person name="Tsubouchi T."/>
            <person name="Morono Y."/>
            <person name="Uchiyama I."/>
            <person name="Ito T."/>
            <person name="Fujiyama A."/>
            <person name="Inagaki F."/>
            <person name="Takami H."/>
        </authorList>
    </citation>
    <scope>NUCLEOTIDE SEQUENCE</scope>
    <source>
        <strain evidence="1">Expedition CK06-06</strain>
    </source>
</reference>
<accession>X1AL04</accession>
<organism evidence="1">
    <name type="scientific">marine sediment metagenome</name>
    <dbReference type="NCBI Taxonomy" id="412755"/>
    <lineage>
        <taxon>unclassified sequences</taxon>
        <taxon>metagenomes</taxon>
        <taxon>ecological metagenomes</taxon>
    </lineage>
</organism>
<sequence>MINNDNLSKRLSMLGFPLLEVEESQDANSTLVDVVKSKDLRLWEGFPVILANSMEKGLFNYDSAKRYLKNSFDESYLDTLIIMSLALYEVLNLKFSWANKFYRSLQNNQKKKFDNFVKKLKKNRDFKVVGHVMSSQRLKSTFNGYFSQGQSRLNDLLSIKEQFDLEYSLSQVFSSKQKELFLKKLKGEKLTKTEKEYFSRVVKKKVVALANPELHRLSQKLLR</sequence>
<name>X1AL04_9ZZZZ</name>
<dbReference type="AlphaFoldDB" id="X1AL04"/>